<dbReference type="PANTHER" id="PTHR36978:SF4">
    <property type="entry name" value="P-LOOP CONTAINING NUCLEOSIDE TRIPHOSPHATE HYDROLASE PROTEIN"/>
    <property type="match status" value="1"/>
</dbReference>
<dbReference type="Proteomes" id="UP000070700">
    <property type="component" value="Unassembled WGS sequence"/>
</dbReference>
<accession>A0A132BCE3</accession>
<dbReference type="OrthoDB" id="408152at2759"/>
<keyword evidence="2" id="KW-1133">Transmembrane helix</keyword>
<organism evidence="3 4">
    <name type="scientific">Mollisia scopiformis</name>
    <name type="common">Conifer needle endophyte fungus</name>
    <name type="synonym">Phialocephala scopiformis</name>
    <dbReference type="NCBI Taxonomy" id="149040"/>
    <lineage>
        <taxon>Eukaryota</taxon>
        <taxon>Fungi</taxon>
        <taxon>Dikarya</taxon>
        <taxon>Ascomycota</taxon>
        <taxon>Pezizomycotina</taxon>
        <taxon>Leotiomycetes</taxon>
        <taxon>Helotiales</taxon>
        <taxon>Mollisiaceae</taxon>
        <taxon>Mollisia</taxon>
    </lineage>
</organism>
<keyword evidence="4" id="KW-1185">Reference proteome</keyword>
<evidence type="ECO:0000313" key="3">
    <source>
        <dbReference type="EMBL" id="KUJ10041.1"/>
    </source>
</evidence>
<keyword evidence="2" id="KW-0472">Membrane</keyword>
<dbReference type="Pfam" id="PF17784">
    <property type="entry name" value="Sulfotransfer_4"/>
    <property type="match status" value="1"/>
</dbReference>
<dbReference type="KEGG" id="psco:LY89DRAFT_787699"/>
<dbReference type="PANTHER" id="PTHR36978">
    <property type="entry name" value="P-LOOP CONTAINING NUCLEOTIDE TRIPHOSPHATE HYDROLASE"/>
    <property type="match status" value="1"/>
</dbReference>
<feature type="region of interest" description="Disordered" evidence="1">
    <location>
        <begin position="1"/>
        <end position="21"/>
    </location>
</feature>
<evidence type="ECO:0008006" key="5">
    <source>
        <dbReference type="Google" id="ProtNLM"/>
    </source>
</evidence>
<dbReference type="RefSeq" id="XP_018064396.1">
    <property type="nucleotide sequence ID" value="XM_018223095.1"/>
</dbReference>
<dbReference type="InterPro" id="IPR027417">
    <property type="entry name" value="P-loop_NTPase"/>
</dbReference>
<dbReference type="STRING" id="149040.A0A132BCE3"/>
<name>A0A132BCE3_MOLSC</name>
<gene>
    <name evidence="3" type="ORF">LY89DRAFT_787699</name>
</gene>
<evidence type="ECO:0000256" key="2">
    <source>
        <dbReference type="SAM" id="Phobius"/>
    </source>
</evidence>
<evidence type="ECO:0000313" key="4">
    <source>
        <dbReference type="Proteomes" id="UP000070700"/>
    </source>
</evidence>
<reference evidence="3 4" key="1">
    <citation type="submission" date="2015-10" db="EMBL/GenBank/DDBJ databases">
        <title>Full genome of DAOMC 229536 Phialocephala scopiformis, a fungal endophyte of spruce producing the potent anti-insectan compound rugulosin.</title>
        <authorList>
            <consortium name="DOE Joint Genome Institute"/>
            <person name="Walker A.K."/>
            <person name="Frasz S.L."/>
            <person name="Seifert K.A."/>
            <person name="Miller J.D."/>
            <person name="Mondo S.J."/>
            <person name="Labutti K."/>
            <person name="Lipzen A."/>
            <person name="Dockter R."/>
            <person name="Kennedy M."/>
            <person name="Grigoriev I.V."/>
            <person name="Spatafora J.W."/>
        </authorList>
    </citation>
    <scope>NUCLEOTIDE SEQUENCE [LARGE SCALE GENOMIC DNA]</scope>
    <source>
        <strain evidence="3 4">CBS 120377</strain>
    </source>
</reference>
<keyword evidence="2" id="KW-0812">Transmembrane</keyword>
<protein>
    <recommendedName>
        <fullName evidence="5">Sulfotransferase</fullName>
    </recommendedName>
</protein>
<evidence type="ECO:0000256" key="1">
    <source>
        <dbReference type="SAM" id="MobiDB-lite"/>
    </source>
</evidence>
<proteinExistence type="predicted"/>
<feature type="transmembrane region" description="Helical" evidence="2">
    <location>
        <begin position="277"/>
        <end position="295"/>
    </location>
</feature>
<dbReference type="Gene3D" id="3.40.50.300">
    <property type="entry name" value="P-loop containing nucleotide triphosphate hydrolases"/>
    <property type="match status" value="1"/>
</dbReference>
<dbReference type="InParanoid" id="A0A132BCE3"/>
<dbReference type="GeneID" id="28832821"/>
<sequence>MDESSVKKKRPVPEQPAGFDPTAIRQATNIDRSNCTRTVPMKVLVLGLSRSGTSSLRQAFFDLGIFDVYHFTSIINENPADCKLWVRALEWKLEGKGTWGKKDWDALLGHCMAVSDHPCLTFTDELLEAYPDAKVILTVRDNVDVWHESVMQTIWPFVELLIKKDVSIWRKLWRKFLDPDPFGRMTEMFHLNPNGMYHEFPTRGKRFYEEHNAKIRRMVPKERLLEYNVKQGWGPLCEFLGYEVPEWDFPRVNERNVFVAHREKYGERMNWIVVKNVLKYVGSPAIVGLVAWLALRRRK</sequence>
<dbReference type="SUPFAM" id="SSF52540">
    <property type="entry name" value="P-loop containing nucleoside triphosphate hydrolases"/>
    <property type="match status" value="1"/>
</dbReference>
<dbReference type="EMBL" id="KQ947430">
    <property type="protein sequence ID" value="KUJ10041.1"/>
    <property type="molecule type" value="Genomic_DNA"/>
</dbReference>
<dbReference type="AlphaFoldDB" id="A0A132BCE3"/>
<dbReference type="InterPro" id="IPR040632">
    <property type="entry name" value="Sulfotransfer_4"/>
</dbReference>